<dbReference type="Gene3D" id="3.30.43.10">
    <property type="entry name" value="Uridine Diphospho-n-acetylenolpyruvylglucosamine Reductase, domain 2"/>
    <property type="match status" value="1"/>
</dbReference>
<keyword evidence="8" id="KW-1185">Reference proteome</keyword>
<dbReference type="GO" id="GO:0016491">
    <property type="term" value="F:oxidoreductase activity"/>
    <property type="evidence" value="ECO:0007669"/>
    <property type="project" value="UniProtKB-KW"/>
</dbReference>
<evidence type="ECO:0000256" key="2">
    <source>
        <dbReference type="ARBA" id="ARBA00005466"/>
    </source>
</evidence>
<keyword evidence="5" id="KW-0560">Oxidoreductase</keyword>
<evidence type="ECO:0000256" key="4">
    <source>
        <dbReference type="ARBA" id="ARBA00022827"/>
    </source>
</evidence>
<evidence type="ECO:0000313" key="7">
    <source>
        <dbReference type="EMBL" id="BCJ69628.1"/>
    </source>
</evidence>
<evidence type="ECO:0000256" key="3">
    <source>
        <dbReference type="ARBA" id="ARBA00022630"/>
    </source>
</evidence>
<dbReference type="InterPro" id="IPR006093">
    <property type="entry name" value="Oxy_OxRdtase_FAD_BS"/>
</dbReference>
<gene>
    <name evidence="7" type="ORF">Prubr_66490</name>
</gene>
<keyword evidence="3" id="KW-0285">Flavoprotein</keyword>
<dbReference type="InterPro" id="IPR050416">
    <property type="entry name" value="FAD-linked_Oxidoreductase"/>
</dbReference>
<dbReference type="Gene3D" id="3.30.465.10">
    <property type="match status" value="1"/>
</dbReference>
<evidence type="ECO:0000256" key="5">
    <source>
        <dbReference type="ARBA" id="ARBA00023002"/>
    </source>
</evidence>
<sequence length="457" mass="49145">MALAAAPLTRLAAELTGSLLLPEDPEYVTCRLPFLARLDEVLPRAVVRAATAADVRAGLSFAREHGLNVAVRSGGHSFADRCSTDGLLLDLGGLRDLRTDGDLVTAGPGLRMRDLRRRLAQTGRTVSCGWCPDVALGGAVLGGGYGSLSRLYGLGSDHLVAAEVVLADGRTVWCDADREPDLFWALRGAGGGLLGVVTQFVLRTRPTVPATFFECRWPVRHAAEIIGTWLGWAPEAPDEINAGLGLIAPFDPAEAPYVVVFGLSVGAGTGFLDRFTPAPEHVDIRDLPAPAAAAVNYPDSPDDLDVTGPPWGISPGRRLTRSEFFAGSLPPGVVEALVDHMVTGRVAGQARELEFIPWGGAYGHVAPDATAFVHRRARFILRHTCHVFRRGTDAVRQDAQRWVNRSWEIAHPSGSGLIYPNYPEPGRSPLDPAYHGDNLDRIRRVVARYDPGGVFTR</sequence>
<keyword evidence="4" id="KW-0274">FAD</keyword>
<dbReference type="PROSITE" id="PS00862">
    <property type="entry name" value="OX2_COVAL_FAD"/>
    <property type="match status" value="1"/>
</dbReference>
<comment type="cofactor">
    <cofactor evidence="1">
        <name>FAD</name>
        <dbReference type="ChEBI" id="CHEBI:57692"/>
    </cofactor>
</comment>
<dbReference type="EMBL" id="AP023359">
    <property type="protein sequence ID" value="BCJ69628.1"/>
    <property type="molecule type" value="Genomic_DNA"/>
</dbReference>
<dbReference type="InterPro" id="IPR016166">
    <property type="entry name" value="FAD-bd_PCMH"/>
</dbReference>
<dbReference type="PANTHER" id="PTHR42973">
    <property type="entry name" value="BINDING OXIDOREDUCTASE, PUTATIVE (AFU_ORTHOLOGUE AFUA_1G17690)-RELATED"/>
    <property type="match status" value="1"/>
</dbReference>
<dbReference type="AlphaFoldDB" id="A0A810NCN1"/>
<protein>
    <recommendedName>
        <fullName evidence="6">FAD-binding PCMH-type domain-containing protein</fullName>
    </recommendedName>
</protein>
<dbReference type="Proteomes" id="UP000680866">
    <property type="component" value="Chromosome"/>
</dbReference>
<dbReference type="PANTHER" id="PTHR42973:SF39">
    <property type="entry name" value="FAD-BINDING PCMH-TYPE DOMAIN-CONTAINING PROTEIN"/>
    <property type="match status" value="1"/>
</dbReference>
<dbReference type="InterPro" id="IPR036318">
    <property type="entry name" value="FAD-bd_PCMH-like_sf"/>
</dbReference>
<evidence type="ECO:0000259" key="6">
    <source>
        <dbReference type="PROSITE" id="PS51387"/>
    </source>
</evidence>
<accession>A0A810NCN1</accession>
<dbReference type="SUPFAM" id="SSF56176">
    <property type="entry name" value="FAD-binding/transporter-associated domain-like"/>
    <property type="match status" value="1"/>
</dbReference>
<dbReference type="PROSITE" id="PS51387">
    <property type="entry name" value="FAD_PCMH"/>
    <property type="match status" value="1"/>
</dbReference>
<dbReference type="KEGG" id="pry:Prubr_66490"/>
<reference evidence="7" key="1">
    <citation type="submission" date="2020-08" db="EMBL/GenBank/DDBJ databases">
        <title>Whole genome shotgun sequence of Polymorphospora rubra NBRC 101157.</title>
        <authorList>
            <person name="Komaki H."/>
            <person name="Tamura T."/>
        </authorList>
    </citation>
    <scope>NUCLEOTIDE SEQUENCE</scope>
    <source>
        <strain evidence="7">NBRC 101157</strain>
    </source>
</reference>
<evidence type="ECO:0000256" key="1">
    <source>
        <dbReference type="ARBA" id="ARBA00001974"/>
    </source>
</evidence>
<evidence type="ECO:0000313" key="8">
    <source>
        <dbReference type="Proteomes" id="UP000680866"/>
    </source>
</evidence>
<comment type="similarity">
    <text evidence="2">Belongs to the oxygen-dependent FAD-linked oxidoreductase family.</text>
</comment>
<dbReference type="GO" id="GO:0071949">
    <property type="term" value="F:FAD binding"/>
    <property type="evidence" value="ECO:0007669"/>
    <property type="project" value="InterPro"/>
</dbReference>
<feature type="domain" description="FAD-binding PCMH-type" evidence="6">
    <location>
        <begin position="39"/>
        <end position="207"/>
    </location>
</feature>
<dbReference type="InterPro" id="IPR016167">
    <property type="entry name" value="FAD-bd_PCMH_sub1"/>
</dbReference>
<dbReference type="Gene3D" id="3.40.462.20">
    <property type="match status" value="1"/>
</dbReference>
<dbReference type="InterPro" id="IPR006094">
    <property type="entry name" value="Oxid_FAD_bind_N"/>
</dbReference>
<organism evidence="7 8">
    <name type="scientific">Polymorphospora rubra</name>
    <dbReference type="NCBI Taxonomy" id="338584"/>
    <lineage>
        <taxon>Bacteria</taxon>
        <taxon>Bacillati</taxon>
        <taxon>Actinomycetota</taxon>
        <taxon>Actinomycetes</taxon>
        <taxon>Micromonosporales</taxon>
        <taxon>Micromonosporaceae</taxon>
        <taxon>Polymorphospora</taxon>
    </lineage>
</organism>
<dbReference type="InterPro" id="IPR016169">
    <property type="entry name" value="FAD-bd_PCMH_sub2"/>
</dbReference>
<proteinExistence type="inferred from homology"/>
<dbReference type="Pfam" id="PF01565">
    <property type="entry name" value="FAD_binding_4"/>
    <property type="match status" value="1"/>
</dbReference>
<dbReference type="RefSeq" id="WP_212819036.1">
    <property type="nucleotide sequence ID" value="NZ_AP023359.1"/>
</dbReference>
<name>A0A810NCN1_9ACTN</name>